<evidence type="ECO:0000313" key="1">
    <source>
        <dbReference type="EMBL" id="MCR0983861.1"/>
    </source>
</evidence>
<name>A0ABT1X6Y6_9PROT</name>
<comment type="caution">
    <text evidence="1">The sequence shown here is derived from an EMBL/GenBank/DDBJ whole genome shotgun (WGS) entry which is preliminary data.</text>
</comment>
<dbReference type="InterPro" id="IPR036390">
    <property type="entry name" value="WH_DNA-bd_sf"/>
</dbReference>
<proteinExistence type="predicted"/>
<reference evidence="1 2" key="1">
    <citation type="submission" date="2022-06" db="EMBL/GenBank/DDBJ databases">
        <title>Roseomonas CN29.</title>
        <authorList>
            <person name="Cheng Y."/>
            <person name="He X."/>
        </authorList>
    </citation>
    <scope>NUCLEOTIDE SEQUENCE [LARGE SCALE GENOMIC DNA]</scope>
    <source>
        <strain evidence="1 2">CN29</strain>
    </source>
</reference>
<keyword evidence="2" id="KW-1185">Reference proteome</keyword>
<dbReference type="Proteomes" id="UP001524642">
    <property type="component" value="Unassembled WGS sequence"/>
</dbReference>
<dbReference type="RefSeq" id="WP_257717525.1">
    <property type="nucleotide sequence ID" value="NZ_JANJOU010000016.1"/>
</dbReference>
<accession>A0ABT1X6Y6</accession>
<evidence type="ECO:0000313" key="2">
    <source>
        <dbReference type="Proteomes" id="UP001524642"/>
    </source>
</evidence>
<evidence type="ECO:0008006" key="3">
    <source>
        <dbReference type="Google" id="ProtNLM"/>
    </source>
</evidence>
<dbReference type="SUPFAM" id="SSF46785">
    <property type="entry name" value="Winged helix' DNA-binding domain"/>
    <property type="match status" value="1"/>
</dbReference>
<dbReference type="EMBL" id="JANJOU010000016">
    <property type="protein sequence ID" value="MCR0983861.1"/>
    <property type="molecule type" value="Genomic_DNA"/>
</dbReference>
<protein>
    <recommendedName>
        <fullName evidence="3">MarR family transcriptional regulator</fullName>
    </recommendedName>
</protein>
<dbReference type="InterPro" id="IPR036388">
    <property type="entry name" value="WH-like_DNA-bd_sf"/>
</dbReference>
<organism evidence="1 2">
    <name type="scientific">Roseomonas populi</name>
    <dbReference type="NCBI Taxonomy" id="3121582"/>
    <lineage>
        <taxon>Bacteria</taxon>
        <taxon>Pseudomonadati</taxon>
        <taxon>Pseudomonadota</taxon>
        <taxon>Alphaproteobacteria</taxon>
        <taxon>Acetobacterales</taxon>
        <taxon>Roseomonadaceae</taxon>
        <taxon>Roseomonas</taxon>
    </lineage>
</organism>
<sequence>MTPPGPSDPLLQKAAQLASHPDFPQAVHAYSVGLARLREAPRFVNIIASTDLRWRIVGFLLYLDADRERFGPEGGATYGRLLDLSTRQGDATPRTVQSLLALLQFSGLVRRTASQADRRVKYYRPTDRMDAFVRAWLRYGTAALDILEPEMQRGRLVENRAFVDAFSVSGGRAHLEDVVPLADRVPAPLSSLKAMLGSYSVILAVLLAHFEDVPTPSRRSIAGRFGLSRSQVDLVVQAGRDKGLFTIDTNANLIPTPALEDSFHRWISIELAFYASHMRP</sequence>
<dbReference type="Gene3D" id="1.10.10.10">
    <property type="entry name" value="Winged helix-like DNA-binding domain superfamily/Winged helix DNA-binding domain"/>
    <property type="match status" value="1"/>
</dbReference>
<gene>
    <name evidence="1" type="ORF">NRP21_17540</name>
</gene>